<dbReference type="GO" id="GO:0005737">
    <property type="term" value="C:cytoplasm"/>
    <property type="evidence" value="ECO:0007669"/>
    <property type="project" value="UniProtKB-SubCell"/>
</dbReference>
<evidence type="ECO:0000313" key="15">
    <source>
        <dbReference type="Proteomes" id="UP000006327"/>
    </source>
</evidence>
<dbReference type="SUPFAM" id="SSF55681">
    <property type="entry name" value="Class II aaRS and biotin synthetases"/>
    <property type="match status" value="1"/>
</dbReference>
<dbReference type="OrthoDB" id="9800814at2"/>
<dbReference type="PANTHER" id="PTHR43707">
    <property type="entry name" value="HISTIDYL-TRNA SYNTHETASE"/>
    <property type="match status" value="1"/>
</dbReference>
<dbReference type="InterPro" id="IPR004516">
    <property type="entry name" value="HisRS/HisZ"/>
</dbReference>
<comment type="caution">
    <text evidence="14">The sequence shown here is derived from an EMBL/GenBank/DDBJ whole genome shotgun (WGS) entry which is preliminary data.</text>
</comment>
<reference evidence="14 15" key="1">
    <citation type="journal article" date="2017" name="Antonie Van Leeuwenhoek">
        <title>Rhizobium rhizosphaerae sp. nov., a novel species isolated from rice rhizosphere.</title>
        <authorList>
            <person name="Zhao J.J."/>
            <person name="Zhang J."/>
            <person name="Zhang R.J."/>
            <person name="Zhang C.W."/>
            <person name="Yin H.Q."/>
            <person name="Zhang X.X."/>
        </authorList>
    </citation>
    <scope>NUCLEOTIDE SEQUENCE [LARGE SCALE GENOMIC DNA]</scope>
    <source>
        <strain evidence="14 15">BSs20135</strain>
    </source>
</reference>
<evidence type="ECO:0000256" key="8">
    <source>
        <dbReference type="ARBA" id="ARBA00022917"/>
    </source>
</evidence>
<evidence type="ECO:0000256" key="12">
    <source>
        <dbReference type="PIRSR" id="PIRSR001549-1"/>
    </source>
</evidence>
<dbReference type="PROSITE" id="PS50862">
    <property type="entry name" value="AA_TRNA_LIGASE_II"/>
    <property type="match status" value="1"/>
</dbReference>
<evidence type="ECO:0000256" key="7">
    <source>
        <dbReference type="ARBA" id="ARBA00022840"/>
    </source>
</evidence>
<comment type="subcellular location">
    <subcellularLocation>
        <location evidence="1 11">Cytoplasm</location>
    </subcellularLocation>
</comment>
<feature type="binding site" evidence="12">
    <location>
        <begin position="83"/>
        <end position="85"/>
    </location>
    <ligand>
        <name>L-histidine</name>
        <dbReference type="ChEBI" id="CHEBI:57595"/>
    </ligand>
</feature>
<feature type="binding site" evidence="12">
    <location>
        <position position="259"/>
    </location>
    <ligand>
        <name>L-histidine</name>
        <dbReference type="ChEBI" id="CHEBI:57595"/>
    </ligand>
</feature>
<dbReference type="InterPro" id="IPR015807">
    <property type="entry name" value="His-tRNA-ligase"/>
</dbReference>
<keyword evidence="6 11" id="KW-0547">Nucleotide-binding</keyword>
<dbReference type="InterPro" id="IPR036621">
    <property type="entry name" value="Anticodon-bd_dom_sf"/>
</dbReference>
<dbReference type="GO" id="GO:0006427">
    <property type="term" value="P:histidyl-tRNA aminoacylation"/>
    <property type="evidence" value="ECO:0007669"/>
    <property type="project" value="UniProtKB-UniRule"/>
</dbReference>
<evidence type="ECO:0000256" key="4">
    <source>
        <dbReference type="ARBA" id="ARBA00022490"/>
    </source>
</evidence>
<sequence length="426" mass="48096">MSKQIQAIRGMNDCLPTQSGLWQYVESTIREVVASYGYQEIRTPIVESTDLFKRSIGEVTDIVEKEMYTFADRNSDSLTLRPEGTACVVRAGNEHGLLYNQQQRLWYIGQMFRHERPQKGRYRQFHQFGVEVFGLAGPDIDAEVILLSARLWKKFGISENVTLEINSLGSTEARVAYKEQLVAFLKTRESELDEDSLRRLKSNPLRVLDSKNPQVQNAVKDAPKLIDCLDEESAKHFQGLCERLDNLGIQYRVNPALVRGLDYYNRTVFEWVTDSLGAQGTVCAGGRYDGLVEQLGGKATQGVGFAMGLERIILMLQALELDKSLKSPVDVYVTAMDESVELYARQVSETLRDDLPQLKVMNHCGAGNFKKQMKRADQSGASIALIIGQDEMVSQQVAVKYLREQQAQETVSINELTQFTQKLFNV</sequence>
<evidence type="ECO:0000259" key="13">
    <source>
        <dbReference type="PROSITE" id="PS50862"/>
    </source>
</evidence>
<feature type="binding site" evidence="12">
    <location>
        <position position="131"/>
    </location>
    <ligand>
        <name>L-histidine</name>
        <dbReference type="ChEBI" id="CHEBI:57595"/>
    </ligand>
</feature>
<feature type="binding site" evidence="12">
    <location>
        <begin position="263"/>
        <end position="264"/>
    </location>
    <ligand>
        <name>L-histidine</name>
        <dbReference type="ChEBI" id="CHEBI:57595"/>
    </ligand>
</feature>
<dbReference type="Gene3D" id="3.40.50.800">
    <property type="entry name" value="Anticodon-binding domain"/>
    <property type="match status" value="1"/>
</dbReference>
<dbReference type="PIRSF" id="PIRSF001549">
    <property type="entry name" value="His-tRNA_synth"/>
    <property type="match status" value="1"/>
</dbReference>
<dbReference type="EMBL" id="BAEO01000056">
    <property type="protein sequence ID" value="GAC20905.1"/>
    <property type="molecule type" value="Genomic_DNA"/>
</dbReference>
<keyword evidence="4 11" id="KW-0963">Cytoplasm</keyword>
<comment type="subunit">
    <text evidence="3 11">Homodimer.</text>
</comment>
<dbReference type="EC" id="6.1.1.21" evidence="11"/>
<dbReference type="eggNOG" id="COG0124">
    <property type="taxonomic scope" value="Bacteria"/>
</dbReference>
<comment type="catalytic activity">
    <reaction evidence="10 11">
        <text>tRNA(His) + L-histidine + ATP = L-histidyl-tRNA(His) + AMP + diphosphate + H(+)</text>
        <dbReference type="Rhea" id="RHEA:17313"/>
        <dbReference type="Rhea" id="RHEA-COMP:9665"/>
        <dbReference type="Rhea" id="RHEA-COMP:9689"/>
        <dbReference type="ChEBI" id="CHEBI:15378"/>
        <dbReference type="ChEBI" id="CHEBI:30616"/>
        <dbReference type="ChEBI" id="CHEBI:33019"/>
        <dbReference type="ChEBI" id="CHEBI:57595"/>
        <dbReference type="ChEBI" id="CHEBI:78442"/>
        <dbReference type="ChEBI" id="CHEBI:78527"/>
        <dbReference type="ChEBI" id="CHEBI:456215"/>
        <dbReference type="EC" id="6.1.1.21"/>
    </reaction>
</comment>
<feature type="binding site" evidence="12">
    <location>
        <position position="113"/>
    </location>
    <ligand>
        <name>L-histidine</name>
        <dbReference type="ChEBI" id="CHEBI:57595"/>
    </ligand>
</feature>
<evidence type="ECO:0000256" key="9">
    <source>
        <dbReference type="ARBA" id="ARBA00023146"/>
    </source>
</evidence>
<gene>
    <name evidence="11 14" type="primary">hisS</name>
    <name evidence="14" type="ORF">GARC_3953</name>
</gene>
<dbReference type="Gene3D" id="3.30.930.10">
    <property type="entry name" value="Bira Bifunctional Protein, Domain 2"/>
    <property type="match status" value="1"/>
</dbReference>
<keyword evidence="9 11" id="KW-0030">Aminoacyl-tRNA synthetase</keyword>
<keyword evidence="15" id="KW-1185">Reference proteome</keyword>
<dbReference type="HAMAP" id="MF_00127">
    <property type="entry name" value="His_tRNA_synth"/>
    <property type="match status" value="1"/>
</dbReference>
<evidence type="ECO:0000256" key="11">
    <source>
        <dbReference type="HAMAP-Rule" id="MF_00127"/>
    </source>
</evidence>
<dbReference type="InterPro" id="IPR004154">
    <property type="entry name" value="Anticodon-bd"/>
</dbReference>
<evidence type="ECO:0000256" key="1">
    <source>
        <dbReference type="ARBA" id="ARBA00004496"/>
    </source>
</evidence>
<dbReference type="Proteomes" id="UP000006327">
    <property type="component" value="Unassembled WGS sequence"/>
</dbReference>
<dbReference type="Pfam" id="PF13393">
    <property type="entry name" value="tRNA-synt_His"/>
    <property type="match status" value="1"/>
</dbReference>
<name>K6ZBV7_9ALTE</name>
<protein>
    <recommendedName>
        <fullName evidence="11">Histidine--tRNA ligase</fullName>
        <ecNumber evidence="11">6.1.1.21</ecNumber>
    </recommendedName>
    <alternativeName>
        <fullName evidence="11">Histidyl-tRNA synthetase</fullName>
        <shortName evidence="11">HisRS</shortName>
    </alternativeName>
</protein>
<keyword evidence="7 11" id="KW-0067">ATP-binding</keyword>
<feature type="domain" description="Aminoacyl-transfer RNA synthetases class-II family profile" evidence="13">
    <location>
        <begin position="1"/>
        <end position="328"/>
    </location>
</feature>
<feature type="binding site" evidence="12">
    <location>
        <position position="127"/>
    </location>
    <ligand>
        <name>L-histidine</name>
        <dbReference type="ChEBI" id="CHEBI:57595"/>
    </ligand>
</feature>
<evidence type="ECO:0000313" key="14">
    <source>
        <dbReference type="EMBL" id="GAC20905.1"/>
    </source>
</evidence>
<dbReference type="GO" id="GO:0004821">
    <property type="term" value="F:histidine-tRNA ligase activity"/>
    <property type="evidence" value="ECO:0007669"/>
    <property type="project" value="UniProtKB-UniRule"/>
</dbReference>
<dbReference type="InterPro" id="IPR045864">
    <property type="entry name" value="aa-tRNA-synth_II/BPL/LPL"/>
</dbReference>
<proteinExistence type="inferred from homology"/>
<dbReference type="GO" id="GO:0005524">
    <property type="term" value="F:ATP binding"/>
    <property type="evidence" value="ECO:0007669"/>
    <property type="project" value="UniProtKB-UniRule"/>
</dbReference>
<dbReference type="Pfam" id="PF03129">
    <property type="entry name" value="HGTP_anticodon"/>
    <property type="match status" value="1"/>
</dbReference>
<evidence type="ECO:0000256" key="6">
    <source>
        <dbReference type="ARBA" id="ARBA00022741"/>
    </source>
</evidence>
<dbReference type="CDD" id="cd00773">
    <property type="entry name" value="HisRS-like_core"/>
    <property type="match status" value="1"/>
</dbReference>
<evidence type="ECO:0000256" key="5">
    <source>
        <dbReference type="ARBA" id="ARBA00022598"/>
    </source>
</evidence>
<keyword evidence="5 11" id="KW-0436">Ligase</keyword>
<dbReference type="SUPFAM" id="SSF52954">
    <property type="entry name" value="Class II aaRS ABD-related"/>
    <property type="match status" value="1"/>
</dbReference>
<accession>K6ZBV7</accession>
<evidence type="ECO:0000256" key="3">
    <source>
        <dbReference type="ARBA" id="ARBA00011738"/>
    </source>
</evidence>
<dbReference type="FunFam" id="3.30.930.10:FF:000005">
    <property type="entry name" value="Histidine--tRNA ligase"/>
    <property type="match status" value="1"/>
</dbReference>
<dbReference type="InterPro" id="IPR006195">
    <property type="entry name" value="aa-tRNA-synth_II"/>
</dbReference>
<organism evidence="14 15">
    <name type="scientific">Paraglaciecola arctica BSs20135</name>
    <dbReference type="NCBI Taxonomy" id="493475"/>
    <lineage>
        <taxon>Bacteria</taxon>
        <taxon>Pseudomonadati</taxon>
        <taxon>Pseudomonadota</taxon>
        <taxon>Gammaproteobacteria</taxon>
        <taxon>Alteromonadales</taxon>
        <taxon>Alteromonadaceae</taxon>
        <taxon>Paraglaciecola</taxon>
    </lineage>
</organism>
<dbReference type="RefSeq" id="WP_007623318.1">
    <property type="nucleotide sequence ID" value="NZ_BAEO01000056.1"/>
</dbReference>
<dbReference type="STRING" id="493475.GARC_3953"/>
<comment type="similarity">
    <text evidence="2 11">Belongs to the class-II aminoacyl-tRNA synthetase family.</text>
</comment>
<dbReference type="InterPro" id="IPR041715">
    <property type="entry name" value="HisRS-like_core"/>
</dbReference>
<dbReference type="AlphaFoldDB" id="K6ZBV7"/>
<evidence type="ECO:0000256" key="2">
    <source>
        <dbReference type="ARBA" id="ARBA00008226"/>
    </source>
</evidence>
<keyword evidence="8 11" id="KW-0648">Protein biosynthesis</keyword>
<evidence type="ECO:0000256" key="10">
    <source>
        <dbReference type="ARBA" id="ARBA00047639"/>
    </source>
</evidence>
<dbReference type="NCBIfam" id="TIGR00442">
    <property type="entry name" value="hisS"/>
    <property type="match status" value="1"/>
</dbReference>
<dbReference type="PANTHER" id="PTHR43707:SF1">
    <property type="entry name" value="HISTIDINE--TRNA LIGASE, MITOCHONDRIAL-RELATED"/>
    <property type="match status" value="1"/>
</dbReference>